<evidence type="ECO:0000313" key="2">
    <source>
        <dbReference type="Proteomes" id="UP000019062"/>
    </source>
</evidence>
<comment type="caution">
    <text evidence="1">The sequence shown here is derived from an EMBL/GenBank/DDBJ whole genome shotgun (WGS) entry which is preliminary data.</text>
</comment>
<dbReference type="AlphaFoldDB" id="W4EK56"/>
<keyword evidence="2" id="KW-1185">Reference proteome</keyword>
<dbReference type="Proteomes" id="UP000019062">
    <property type="component" value="Unassembled WGS sequence"/>
</dbReference>
<evidence type="ECO:0008006" key="3">
    <source>
        <dbReference type="Google" id="ProtNLM"/>
    </source>
</evidence>
<gene>
    <name evidence="1" type="ORF">C176_19534</name>
</gene>
<dbReference type="EMBL" id="ASQA01000042">
    <property type="protein sequence ID" value="ETT80940.1"/>
    <property type="molecule type" value="Genomic_DNA"/>
</dbReference>
<organism evidence="1 2">
    <name type="scientific">Viridibacillus arenosi FSL R5-213</name>
    <dbReference type="NCBI Taxonomy" id="1227360"/>
    <lineage>
        <taxon>Bacteria</taxon>
        <taxon>Bacillati</taxon>
        <taxon>Bacillota</taxon>
        <taxon>Bacilli</taxon>
        <taxon>Bacillales</taxon>
        <taxon>Caryophanaceae</taxon>
        <taxon>Viridibacillus</taxon>
    </lineage>
</organism>
<sequence length="298" mass="34519">MIIVPSNEILQQWVEDYVPKKDLFFIAEGDTEKHLGHLRNVLIMPSTEFFNHTSYTQIELMNSYEYWNIKNASHVIVAQPDWIVGVAEEIRTFLLQCQVKIERGMVLPKTFIADLTVVPEAYIIDDLVVLQRSMWEGMSQSNKKMIIKKVAEWWEDGACEEVPEDLPPHLMPYANTYATTAGANCLAAALYAVCDKESEWLLQEWVHQQAFLNGLEQLGYTVYEQDETLIAGDVVAWVDIDEVIQHASYYVGNNLFFNKQGQTIFNAWKIKKEADLMKDWSSMQMKIYRNFDKKSNKI</sequence>
<accession>W4EK56</accession>
<reference evidence="1 2" key="1">
    <citation type="journal article" date="2014" name="BMC Genomics">
        <title>Genomic comparison of sporeforming bacilli isolated from milk.</title>
        <authorList>
            <person name="Moreno Switt A.I."/>
            <person name="Andrus A.D."/>
            <person name="Ranieri M.L."/>
            <person name="Orsi R.H."/>
            <person name="Ivy R."/>
            <person name="den Bakker H.C."/>
            <person name="Martin N.H."/>
            <person name="Wiedmann M."/>
            <person name="Boor K.J."/>
        </authorList>
    </citation>
    <scope>NUCLEOTIDE SEQUENCE [LARGE SCALE GENOMIC DNA]</scope>
    <source>
        <strain evidence="1 2">FSL R5-213</strain>
    </source>
</reference>
<proteinExistence type="predicted"/>
<dbReference type="eggNOG" id="ENOG502ZBQ7">
    <property type="taxonomic scope" value="Bacteria"/>
</dbReference>
<evidence type="ECO:0000313" key="1">
    <source>
        <dbReference type="EMBL" id="ETT80940.1"/>
    </source>
</evidence>
<dbReference type="RefSeq" id="WP_038190092.1">
    <property type="nucleotide sequence ID" value="NZ_ASQA01000042.1"/>
</dbReference>
<name>W4EK56_9BACL</name>
<protein>
    <recommendedName>
        <fullName evidence="3">NlpC/P60 domain-containing protein</fullName>
    </recommendedName>
</protein>